<dbReference type="InParanoid" id="A0A7R8UH25"/>
<evidence type="ECO:0000256" key="14">
    <source>
        <dbReference type="SAM" id="Phobius"/>
    </source>
</evidence>
<dbReference type="GO" id="GO:0005886">
    <property type="term" value="C:plasma membrane"/>
    <property type="evidence" value="ECO:0007669"/>
    <property type="project" value="UniProtKB-SubCell"/>
</dbReference>
<sequence>MPSKYLLIFILSTALRCAISQNGDTSSPALQFTDPGKDPGESIANSTVNITSPSATSEISTLSPTSTANSSSTEASVNSTDPNPLREAASNSNALKPEGDSSAPTSTLSTVASSPVTRSIPDEPVKSSRPPYRHPETCAERALQPIQPEQDELSMIRKCCAIGESFANENFTDRPNECVDNDAPFLLEPIAVTMYNGCIEDNETRVEMDISVGNFCNRSVYYSESLNDRMYIIQNGSLLVMDPEGTVGFRIFNDYCIDINAKTGKYDAIVCVSPPVEAKIGRSQSIIYTIFMMISIPCLFFVTFIHFAIDKLNHLHGLCIGSMSFCLGMGFLLHSITQLSTLVELRLQYAVQYFILAYYMWIFILCLNLVLFLWIYVLHYVNLRTRHKTAHFVAYFMIAMVLPIFLVIYTKIKRIPGMPSYFQQAWNESIKMGQRYFIPPVSTILAICFVLLVLAYFGFRKLDELLTARDNVSLHLAENGATRLEPTLPKIDRSFAEQVQLNARCLALLYVIVVFTWILEVVTFYSPGAGDILGFLEAMNAMQGVFILIIFVIIRKKRTVIASWWHDRGSHNISDGTEMQPMKGRCYEDKEQDEK</sequence>
<evidence type="ECO:0000256" key="13">
    <source>
        <dbReference type="SAM" id="MobiDB-lite"/>
    </source>
</evidence>
<keyword evidence="7" id="KW-0297">G-protein coupled receptor</keyword>
<feature type="compositionally biased region" description="Polar residues" evidence="13">
    <location>
        <begin position="43"/>
        <end position="59"/>
    </location>
</feature>
<dbReference type="Gene3D" id="2.170.180.11">
    <property type="entry name" value="Methuselah ectodomain, domain 2"/>
    <property type="match status" value="1"/>
</dbReference>
<feature type="transmembrane region" description="Helical" evidence="14">
    <location>
        <begin position="507"/>
        <end position="526"/>
    </location>
</feature>
<dbReference type="InterPro" id="IPR023311">
    <property type="entry name" value="Methusela_ecto_dom_2"/>
</dbReference>
<evidence type="ECO:0000313" key="16">
    <source>
        <dbReference type="EMBL" id="CAD7080439.1"/>
    </source>
</evidence>
<feature type="transmembrane region" description="Helical" evidence="14">
    <location>
        <begin position="532"/>
        <end position="554"/>
    </location>
</feature>
<dbReference type="GO" id="GO:0004930">
    <property type="term" value="F:G protein-coupled receptor activity"/>
    <property type="evidence" value="ECO:0007669"/>
    <property type="project" value="UniProtKB-KW"/>
</dbReference>
<feature type="transmembrane region" description="Helical" evidence="14">
    <location>
        <begin position="356"/>
        <end position="380"/>
    </location>
</feature>
<dbReference type="EMBL" id="LR899010">
    <property type="protein sequence ID" value="CAD7080439.1"/>
    <property type="molecule type" value="Genomic_DNA"/>
</dbReference>
<feature type="transmembrane region" description="Helical" evidence="14">
    <location>
        <begin position="315"/>
        <end position="336"/>
    </location>
</feature>
<dbReference type="InterPro" id="IPR036272">
    <property type="entry name" value="Methuselah_N_sf"/>
</dbReference>
<evidence type="ECO:0000256" key="6">
    <source>
        <dbReference type="ARBA" id="ARBA00022989"/>
    </source>
</evidence>
<evidence type="ECO:0000256" key="5">
    <source>
        <dbReference type="ARBA" id="ARBA00022729"/>
    </source>
</evidence>
<feature type="region of interest" description="Disordered" evidence="13">
    <location>
        <begin position="575"/>
        <end position="595"/>
    </location>
</feature>
<keyword evidence="11" id="KW-0325">Glycoprotein</keyword>
<evidence type="ECO:0000256" key="12">
    <source>
        <dbReference type="ARBA" id="ARBA00023224"/>
    </source>
</evidence>
<keyword evidence="17" id="KW-1185">Reference proteome</keyword>
<feature type="transmembrane region" description="Helical" evidence="14">
    <location>
        <begin position="436"/>
        <end position="459"/>
    </location>
</feature>
<keyword evidence="8 14" id="KW-0472">Membrane</keyword>
<feature type="signal peptide" evidence="15">
    <location>
        <begin position="1"/>
        <end position="20"/>
    </location>
</feature>
<keyword evidence="10" id="KW-0675">Receptor</keyword>
<feature type="transmembrane region" description="Helical" evidence="14">
    <location>
        <begin position="392"/>
        <end position="412"/>
    </location>
</feature>
<feature type="chain" id="PRO_5031042779" evidence="15">
    <location>
        <begin position="21"/>
        <end position="595"/>
    </location>
</feature>
<feature type="compositionally biased region" description="Basic and acidic residues" evidence="13">
    <location>
        <begin position="585"/>
        <end position="595"/>
    </location>
</feature>
<comment type="similarity">
    <text evidence="2">Belongs to the G-protein coupled receptor 2 family. Mth subfamily.</text>
</comment>
<dbReference type="Proteomes" id="UP000594454">
    <property type="component" value="Chromosome 2"/>
</dbReference>
<organism evidence="16 17">
    <name type="scientific">Hermetia illucens</name>
    <name type="common">Black soldier fly</name>
    <dbReference type="NCBI Taxonomy" id="343691"/>
    <lineage>
        <taxon>Eukaryota</taxon>
        <taxon>Metazoa</taxon>
        <taxon>Ecdysozoa</taxon>
        <taxon>Arthropoda</taxon>
        <taxon>Hexapoda</taxon>
        <taxon>Insecta</taxon>
        <taxon>Pterygota</taxon>
        <taxon>Neoptera</taxon>
        <taxon>Endopterygota</taxon>
        <taxon>Diptera</taxon>
        <taxon>Brachycera</taxon>
        <taxon>Stratiomyomorpha</taxon>
        <taxon>Stratiomyidae</taxon>
        <taxon>Hermetiinae</taxon>
        <taxon>Hermetia</taxon>
    </lineage>
</organism>
<keyword evidence="5 15" id="KW-0732">Signal</keyword>
<evidence type="ECO:0000256" key="15">
    <source>
        <dbReference type="SAM" id="SignalP"/>
    </source>
</evidence>
<feature type="compositionally biased region" description="Polar residues" evidence="13">
    <location>
        <begin position="102"/>
        <end position="117"/>
    </location>
</feature>
<comment type="subcellular location">
    <subcellularLocation>
        <location evidence="1">Cell membrane</location>
        <topology evidence="1">Multi-pass membrane protein</topology>
    </subcellularLocation>
</comment>
<accession>A0A7R8UH25</accession>
<protein>
    <submittedName>
        <fullName evidence="16">Uncharacterized protein</fullName>
    </submittedName>
</protein>
<dbReference type="OrthoDB" id="5854379at2759"/>
<name>A0A7R8UH25_HERIL</name>
<evidence type="ECO:0000256" key="3">
    <source>
        <dbReference type="ARBA" id="ARBA00022475"/>
    </source>
</evidence>
<evidence type="ECO:0000256" key="2">
    <source>
        <dbReference type="ARBA" id="ARBA00008979"/>
    </source>
</evidence>
<proteinExistence type="inferred from homology"/>
<feature type="compositionally biased region" description="Low complexity" evidence="13">
    <location>
        <begin position="60"/>
        <end position="80"/>
    </location>
</feature>
<evidence type="ECO:0000256" key="9">
    <source>
        <dbReference type="ARBA" id="ARBA00023157"/>
    </source>
</evidence>
<keyword evidence="9" id="KW-1015">Disulfide bond</keyword>
<evidence type="ECO:0000313" key="17">
    <source>
        <dbReference type="Proteomes" id="UP000594454"/>
    </source>
</evidence>
<keyword evidence="6 14" id="KW-1133">Transmembrane helix</keyword>
<evidence type="ECO:0000256" key="10">
    <source>
        <dbReference type="ARBA" id="ARBA00023170"/>
    </source>
</evidence>
<evidence type="ECO:0000256" key="1">
    <source>
        <dbReference type="ARBA" id="ARBA00004651"/>
    </source>
</evidence>
<feature type="transmembrane region" description="Helical" evidence="14">
    <location>
        <begin position="286"/>
        <end position="308"/>
    </location>
</feature>
<gene>
    <name evidence="16" type="ORF">HERILL_LOCUS3593</name>
</gene>
<evidence type="ECO:0000256" key="8">
    <source>
        <dbReference type="ARBA" id="ARBA00023136"/>
    </source>
</evidence>
<keyword evidence="4 14" id="KW-0812">Transmembrane</keyword>
<dbReference type="SUPFAM" id="SSF63877">
    <property type="entry name" value="Methuselah ectodomain"/>
    <property type="match status" value="1"/>
</dbReference>
<evidence type="ECO:0000256" key="4">
    <source>
        <dbReference type="ARBA" id="ARBA00022692"/>
    </source>
</evidence>
<keyword evidence="3" id="KW-1003">Cell membrane</keyword>
<feature type="region of interest" description="Disordered" evidence="13">
    <location>
        <begin position="28"/>
        <end position="135"/>
    </location>
</feature>
<dbReference type="AlphaFoldDB" id="A0A7R8UH25"/>
<evidence type="ECO:0000256" key="11">
    <source>
        <dbReference type="ARBA" id="ARBA00023180"/>
    </source>
</evidence>
<dbReference type="Gene3D" id="1.20.1070.10">
    <property type="entry name" value="Rhodopsin 7-helix transmembrane proteins"/>
    <property type="match status" value="1"/>
</dbReference>
<dbReference type="FunCoup" id="A0A7R8UH25">
    <property type="interactions" value="32"/>
</dbReference>
<evidence type="ECO:0000256" key="7">
    <source>
        <dbReference type="ARBA" id="ARBA00023040"/>
    </source>
</evidence>
<dbReference type="PANTHER" id="PTHR46953:SF3">
    <property type="entry name" value="G-PROTEIN COUPLED RECEPTOR MTH-LIKE 14-RELATED"/>
    <property type="match status" value="1"/>
</dbReference>
<keyword evidence="12" id="KW-0807">Transducer</keyword>
<dbReference type="InterPro" id="IPR052808">
    <property type="entry name" value="GPCR_Mth-like"/>
</dbReference>
<dbReference type="PANTHER" id="PTHR46953">
    <property type="entry name" value="G-PROTEIN COUPLED RECEPTOR MTH-LIKE 1-RELATED"/>
    <property type="match status" value="1"/>
</dbReference>
<reference evidence="16 17" key="1">
    <citation type="submission" date="2020-11" db="EMBL/GenBank/DDBJ databases">
        <authorList>
            <person name="Wallbank WR R."/>
            <person name="Pardo Diaz C."/>
            <person name="Kozak K."/>
            <person name="Martin S."/>
            <person name="Jiggins C."/>
            <person name="Moest M."/>
            <person name="Warren A I."/>
            <person name="Generalovic N T."/>
            <person name="Byers J.R.P. K."/>
            <person name="Montejo-Kovacevich G."/>
            <person name="Yen C E."/>
        </authorList>
    </citation>
    <scope>NUCLEOTIDE SEQUENCE [LARGE SCALE GENOMIC DNA]</scope>
</reference>